<evidence type="ECO:0000313" key="4">
    <source>
        <dbReference type="EMBL" id="ACL72639.1"/>
    </source>
</evidence>
<evidence type="ECO:0000313" key="5">
    <source>
        <dbReference type="Proteomes" id="UP000002383"/>
    </source>
</evidence>
<evidence type="ECO:0000256" key="2">
    <source>
        <dbReference type="SAM" id="Phobius"/>
    </source>
</evidence>
<feature type="transmembrane region" description="Helical" evidence="2">
    <location>
        <begin position="426"/>
        <end position="445"/>
    </location>
</feature>
<evidence type="ECO:0000256" key="1">
    <source>
        <dbReference type="RuleBase" id="RU369079"/>
    </source>
</evidence>
<dbReference type="GO" id="GO:0022857">
    <property type="term" value="F:transmembrane transporter activity"/>
    <property type="evidence" value="ECO:0007669"/>
    <property type="project" value="UniProtKB-UniRule"/>
</dbReference>
<keyword evidence="1" id="KW-1003">Cell membrane</keyword>
<protein>
    <submittedName>
        <fullName evidence="4">Transporter</fullName>
    </submittedName>
</protein>
<dbReference type="PANTHER" id="PTHR43849">
    <property type="entry name" value="BLL3936 PROTEIN"/>
    <property type="match status" value="1"/>
</dbReference>
<comment type="subcellular location">
    <subcellularLocation>
        <location evidence="1">Cell inner membrane</location>
        <topology evidence="1">Multi-pass membrane protein</topology>
    </subcellularLocation>
</comment>
<keyword evidence="1" id="KW-0997">Cell inner membrane</keyword>
<feature type="transmembrane region" description="Helical" evidence="2">
    <location>
        <begin position="107"/>
        <end position="125"/>
    </location>
</feature>
<dbReference type="PANTHER" id="PTHR43849:SF2">
    <property type="entry name" value="BLL3936 PROTEIN"/>
    <property type="match status" value="1"/>
</dbReference>
<keyword evidence="5" id="KW-1185">Reference proteome</keyword>
<feature type="transmembrane region" description="Helical" evidence="2">
    <location>
        <begin position="736"/>
        <end position="760"/>
    </location>
</feature>
<feature type="domain" description="TRAP C4-dicarboxylate transport system permease DctM subunit" evidence="3">
    <location>
        <begin position="200"/>
        <end position="447"/>
    </location>
</feature>
<feature type="transmembrane region" description="Helical" evidence="2">
    <location>
        <begin position="364"/>
        <end position="381"/>
    </location>
</feature>
<dbReference type="HOGENOM" id="CLU_007041_1_0_6"/>
<feature type="transmembrane region" description="Helical" evidence="2">
    <location>
        <begin position="580"/>
        <end position="603"/>
    </location>
</feature>
<feature type="transmembrane region" description="Helical" evidence="2">
    <location>
        <begin position="212"/>
        <end position="229"/>
    </location>
</feature>
<dbReference type="AlphaFoldDB" id="B8GRT5"/>
<feature type="transmembrane region" description="Helical" evidence="2">
    <location>
        <begin position="159"/>
        <end position="177"/>
    </location>
</feature>
<keyword evidence="1" id="KW-0813">Transport</keyword>
<feature type="transmembrane region" description="Helical" evidence="2">
    <location>
        <begin position="258"/>
        <end position="280"/>
    </location>
</feature>
<feature type="transmembrane region" description="Helical" evidence="2">
    <location>
        <begin position="528"/>
        <end position="548"/>
    </location>
</feature>
<dbReference type="InterPro" id="IPR021814">
    <property type="entry name" value="DUF3394"/>
</dbReference>
<dbReference type="Proteomes" id="UP000002383">
    <property type="component" value="Chromosome"/>
</dbReference>
<feature type="transmembrane region" description="Helical" evidence="2">
    <location>
        <begin position="706"/>
        <end position="730"/>
    </location>
</feature>
<feature type="transmembrane region" description="Helical" evidence="2">
    <location>
        <begin position="387"/>
        <end position="406"/>
    </location>
</feature>
<dbReference type="EMBL" id="CP001339">
    <property type="protein sequence ID" value="ACL72639.1"/>
    <property type="molecule type" value="Genomic_DNA"/>
</dbReference>
<name>B8GRT5_THISH</name>
<feature type="transmembrane region" description="Helical" evidence="2">
    <location>
        <begin position="131"/>
        <end position="147"/>
    </location>
</feature>
<dbReference type="STRING" id="396588.Tgr7_1555"/>
<dbReference type="GO" id="GO:0005886">
    <property type="term" value="C:plasma membrane"/>
    <property type="evidence" value="ECO:0007669"/>
    <property type="project" value="UniProtKB-SubCell"/>
</dbReference>
<dbReference type="NCBIfam" id="TIGR02123">
    <property type="entry name" value="TRAP_fused"/>
    <property type="match status" value="1"/>
</dbReference>
<dbReference type="InterPro" id="IPR010656">
    <property type="entry name" value="DctM"/>
</dbReference>
<accession>B8GRT5</accession>
<keyword evidence="2" id="KW-0472">Membrane</keyword>
<dbReference type="eggNOG" id="COG4666">
    <property type="taxonomic scope" value="Bacteria"/>
</dbReference>
<dbReference type="Pfam" id="PF06808">
    <property type="entry name" value="DctM"/>
    <property type="match status" value="2"/>
</dbReference>
<dbReference type="Pfam" id="PF11874">
    <property type="entry name" value="DUF3394"/>
    <property type="match status" value="1"/>
</dbReference>
<feature type="transmembrane region" description="Helical" evidence="2">
    <location>
        <begin position="615"/>
        <end position="633"/>
    </location>
</feature>
<sequence>MAHAPDKAPVVSAGAAPAPGAAQMAATMEMGARDPGRLTRGLIYATALAWSLFQVWIASPFGYWIGAFVIPETQARAIHLAFGVFLAYLAFPAFSPLARGHRPLARVFYIVFGLGLLSLAAYNHLSELPRAGVFALIGGVVLAMAWPSLRPCPVTRVPALDWIFAALAAFCAAYLYLFHQELAQRPGRATPTDLVVAGVGMALLLEATRRVLGPALMIIAGVFLFYTFAGPWMPELLAHRGASFGRAMSQQWLSNEGVFGIALGVSTSFVFLFVLFGALLERAGAGGYFIRVAFALLGHLRGGPAKAAVVASGLTGVVSGSSIANVVTTGTFTVPLMKRVGLSGQKAGAVEVASSVNGQLMPPVMGAAAFLMVEYVGIPYVEVIRHAFLPAVIAYIALLYIVHLEAMKLGLEGLPRSRIVPVWHRLLGFALTVSGLLILAGGVYYGLGWIKGVAGDASPWIIGVLVLAAYGLLLWFSSRVPESHMVDEEHLVLPEPRPTIQSGLHFLLPVVVLVWCLVVERLSPGLSAFWAVMFMVFILLTQRPLLCLCRGQTGQGRAVLRGVKELGDGMVQGARNMVGIAVATAAAGIIVGTVGMTGIGLVMTDLVELLSGGNLLLMLLLTALICLVLGLGLPTTANYIIVATLMAPVIVDLAAQNNLLIPLIAAHLFVFYFGIMADVTPPVGLASFAAAAVARADPIRTGVQAFWYSLRTVALPFFFVFNTQLLLIGITSAWQLLLTFFGALTGMLVFAAATQGWFLTRSRWHESALLLGVAFTLFVPGFWMDRIHPPLQTVEPARLQQVAEATPAGGHLRFTLEGMDLEGREIARAVMLPLGDAGAGAERLTRAGLGTLALGDQVSVSFVSFGSPAERLGIESGWRITGVLVPADRPAPEWFYLPALGVLGVIWLLQRRRLGLAREGKGVRRQG</sequence>
<feature type="transmembrane region" description="Helical" evidence="2">
    <location>
        <begin position="42"/>
        <end position="65"/>
    </location>
</feature>
<reference evidence="4 5" key="1">
    <citation type="journal article" date="2011" name="Stand. Genomic Sci.">
        <title>Complete genome sequence of 'Thioalkalivibrio sulfidophilus' HL-EbGr7.</title>
        <authorList>
            <person name="Muyzer G."/>
            <person name="Sorokin D.Y."/>
            <person name="Mavromatis K."/>
            <person name="Lapidus A."/>
            <person name="Clum A."/>
            <person name="Ivanova N."/>
            <person name="Pati A."/>
            <person name="d'Haeseleer P."/>
            <person name="Woyke T."/>
            <person name="Kyrpides N.C."/>
        </authorList>
    </citation>
    <scope>NUCLEOTIDE SEQUENCE [LARGE SCALE GENOMIC DNA]</scope>
    <source>
        <strain evidence="4 5">HL-EbGR7</strain>
    </source>
</reference>
<feature type="domain" description="TRAP C4-dicarboxylate transport system permease DctM subunit" evidence="3">
    <location>
        <begin position="460"/>
        <end position="731"/>
    </location>
</feature>
<proteinExistence type="predicted"/>
<feature type="transmembrane region" description="Helical" evidence="2">
    <location>
        <begin position="77"/>
        <end position="95"/>
    </location>
</feature>
<gene>
    <name evidence="4" type="ordered locus">Tgr7_1555</name>
</gene>
<keyword evidence="2" id="KW-1133">Transmembrane helix</keyword>
<feature type="transmembrane region" description="Helical" evidence="2">
    <location>
        <begin position="894"/>
        <end position="910"/>
    </location>
</feature>
<dbReference type="InterPro" id="IPR011853">
    <property type="entry name" value="TRAP_DctM-Dct_fused"/>
</dbReference>
<feature type="transmembrane region" description="Helical" evidence="2">
    <location>
        <begin position="504"/>
        <end position="522"/>
    </location>
</feature>
<feature type="transmembrane region" description="Helical" evidence="2">
    <location>
        <begin position="640"/>
        <end position="665"/>
    </location>
</feature>
<feature type="transmembrane region" description="Helical" evidence="2">
    <location>
        <begin position="671"/>
        <end position="694"/>
    </location>
</feature>
<feature type="transmembrane region" description="Helical" evidence="2">
    <location>
        <begin position="457"/>
        <end position="476"/>
    </location>
</feature>
<feature type="transmembrane region" description="Helical" evidence="2">
    <location>
        <begin position="767"/>
        <end position="784"/>
    </location>
</feature>
<evidence type="ECO:0000259" key="3">
    <source>
        <dbReference type="Pfam" id="PF06808"/>
    </source>
</evidence>
<keyword evidence="2" id="KW-0812">Transmembrane</keyword>
<organism evidence="4 5">
    <name type="scientific">Thioalkalivibrio sulfidiphilus (strain HL-EbGR7)</name>
    <dbReference type="NCBI Taxonomy" id="396588"/>
    <lineage>
        <taxon>Bacteria</taxon>
        <taxon>Pseudomonadati</taxon>
        <taxon>Pseudomonadota</taxon>
        <taxon>Gammaproteobacteria</taxon>
        <taxon>Chromatiales</taxon>
        <taxon>Ectothiorhodospiraceae</taxon>
        <taxon>Thioalkalivibrio</taxon>
    </lineage>
</organism>
<comment type="function">
    <text evidence="1">Part of the tripartite ATP-independent periplasmic (TRAP) transport system.</text>
</comment>
<dbReference type="KEGG" id="tgr:Tgr7_1555"/>